<comment type="caution">
    <text evidence="1">The sequence shown here is derived from an EMBL/GenBank/DDBJ whole genome shotgun (WGS) entry which is preliminary data.</text>
</comment>
<dbReference type="GO" id="GO:0004061">
    <property type="term" value="F:arylformamidase activity"/>
    <property type="evidence" value="ECO:0007669"/>
    <property type="project" value="InterPro"/>
</dbReference>
<reference evidence="2" key="1">
    <citation type="submission" date="2018-06" db="EMBL/GenBank/DDBJ databases">
        <authorList>
            <person name="Khan S.A."/>
        </authorList>
    </citation>
    <scope>NUCLEOTIDE SEQUENCE [LARGE SCALE GENOMIC DNA]</scope>
    <source>
        <strain evidence="2">DB-1506</strain>
    </source>
</reference>
<dbReference type="PANTHER" id="PTHR31118">
    <property type="entry name" value="CYCLASE-LIKE PROTEIN 2"/>
    <property type="match status" value="1"/>
</dbReference>
<dbReference type="OrthoDB" id="9777007at2"/>
<dbReference type="EMBL" id="QLIX01000008">
    <property type="protein sequence ID" value="RAI58608.1"/>
    <property type="molecule type" value="Genomic_DNA"/>
</dbReference>
<name>A0A327MEK0_9PROT</name>
<dbReference type="SUPFAM" id="SSF102198">
    <property type="entry name" value="Putative cyclase"/>
    <property type="match status" value="1"/>
</dbReference>
<dbReference type="InterPro" id="IPR007325">
    <property type="entry name" value="KFase/CYL"/>
</dbReference>
<gene>
    <name evidence="1" type="ORF">DOO78_13030</name>
</gene>
<protein>
    <submittedName>
        <fullName evidence="1">Cyclase family protein</fullName>
    </submittedName>
</protein>
<keyword evidence="2" id="KW-1185">Reference proteome</keyword>
<evidence type="ECO:0000313" key="1">
    <source>
        <dbReference type="EMBL" id="RAI58608.1"/>
    </source>
</evidence>
<dbReference type="Proteomes" id="UP000249065">
    <property type="component" value="Unassembled WGS sequence"/>
</dbReference>
<dbReference type="InterPro" id="IPR037175">
    <property type="entry name" value="KFase_sf"/>
</dbReference>
<evidence type="ECO:0000313" key="2">
    <source>
        <dbReference type="Proteomes" id="UP000249065"/>
    </source>
</evidence>
<dbReference type="Pfam" id="PF04199">
    <property type="entry name" value="Cyclase"/>
    <property type="match status" value="1"/>
</dbReference>
<organism evidence="1 2">
    <name type="scientific">Roseicella frigidaeris</name>
    <dbReference type="NCBI Taxonomy" id="2230885"/>
    <lineage>
        <taxon>Bacteria</taxon>
        <taxon>Pseudomonadati</taxon>
        <taxon>Pseudomonadota</taxon>
        <taxon>Alphaproteobacteria</taxon>
        <taxon>Acetobacterales</taxon>
        <taxon>Roseomonadaceae</taxon>
        <taxon>Roseicella</taxon>
    </lineage>
</organism>
<sequence length="251" mass="27467">MCDPSPPRGQGWRGWMSLPPPRIGSPAGPWIDLSHPFSPDMPRVPVFRPLHLERLKCLPADPLNVTAFSMVVHTGTHLDAPFHFYNDGPAFDAIPLERLHGGGVVWRLDLPPDSLIEPDHLAAARPLLQPGDILALDTGWSERVGTESYDRHPCLSEAAAEWLVARRPKLLACDFATPDLPVGRRPAGEFDYPIHRRLLRDGVLICEHLRSPRALAGGRVEFVFGALSLVGADGAPARVLARRVEPGSVIA</sequence>
<dbReference type="PANTHER" id="PTHR31118:SF32">
    <property type="entry name" value="KYNURENINE FORMAMIDASE"/>
    <property type="match status" value="1"/>
</dbReference>
<accession>A0A327MEK0</accession>
<dbReference type="Gene3D" id="3.50.30.50">
    <property type="entry name" value="Putative cyclase"/>
    <property type="match status" value="1"/>
</dbReference>
<proteinExistence type="predicted"/>
<dbReference type="AlphaFoldDB" id="A0A327MEK0"/>
<dbReference type="GO" id="GO:0019441">
    <property type="term" value="P:L-tryptophan catabolic process to kynurenine"/>
    <property type="evidence" value="ECO:0007669"/>
    <property type="project" value="InterPro"/>
</dbReference>